<evidence type="ECO:0000313" key="2">
    <source>
        <dbReference type="Proteomes" id="UP000287853"/>
    </source>
</evidence>
<sequence length="47" mass="5404">MRMKQVNVCKLLKEKPLGFFPLFGNSSYSVPPQRNALLRENQKGEIP</sequence>
<reference evidence="1 2" key="1">
    <citation type="submission" date="2017-01" db="EMBL/GenBank/DDBJ databases">
        <title>The cable genome- insights into the physiology and evolution of filamentous bacteria capable of sulfide oxidation via long distance electron transfer.</title>
        <authorList>
            <person name="Schreiber L."/>
            <person name="Bjerg J.T."/>
            <person name="Boggild A."/>
            <person name="Van De Vossenberg J."/>
            <person name="Meysman F."/>
            <person name="Nielsen L.P."/>
            <person name="Schramm A."/>
            <person name="Kjeldsen K.U."/>
        </authorList>
    </citation>
    <scope>NUCLEOTIDE SEQUENCE [LARGE SCALE GENOMIC DNA]</scope>
    <source>
        <strain evidence="1">MCF</strain>
    </source>
</reference>
<organism evidence="1 2">
    <name type="scientific">Candidatus Electrothrix aarhusensis</name>
    <dbReference type="NCBI Taxonomy" id="1859131"/>
    <lineage>
        <taxon>Bacteria</taxon>
        <taxon>Pseudomonadati</taxon>
        <taxon>Thermodesulfobacteriota</taxon>
        <taxon>Desulfobulbia</taxon>
        <taxon>Desulfobulbales</taxon>
        <taxon>Desulfobulbaceae</taxon>
        <taxon>Candidatus Electrothrix</taxon>
    </lineage>
</organism>
<dbReference type="AlphaFoldDB" id="A0A3S3SQY3"/>
<protein>
    <submittedName>
        <fullName evidence="1">Uncharacterized protein</fullName>
    </submittedName>
</protein>
<keyword evidence="2" id="KW-1185">Reference proteome</keyword>
<comment type="caution">
    <text evidence="1">The sequence shown here is derived from an EMBL/GenBank/DDBJ whole genome shotgun (WGS) entry which is preliminary data.</text>
</comment>
<dbReference type="Proteomes" id="UP000287853">
    <property type="component" value="Unassembled WGS sequence"/>
</dbReference>
<name>A0A3S3SQY3_9BACT</name>
<accession>A0A3S3SQY3</accession>
<evidence type="ECO:0000313" key="1">
    <source>
        <dbReference type="EMBL" id="RWX48061.1"/>
    </source>
</evidence>
<proteinExistence type="predicted"/>
<gene>
    <name evidence="1" type="ORF">H206_05354</name>
</gene>
<dbReference type="EMBL" id="MTKO01000008">
    <property type="protein sequence ID" value="RWX48061.1"/>
    <property type="molecule type" value="Genomic_DNA"/>
</dbReference>